<evidence type="ECO:0000313" key="3">
    <source>
        <dbReference type="Proteomes" id="UP000520814"/>
    </source>
</evidence>
<reference evidence="2 3" key="1">
    <citation type="submission" date="2020-08" db="EMBL/GenBank/DDBJ databases">
        <title>Genomic Encyclopedia of Type Strains, Phase IV (KMG-IV): sequencing the most valuable type-strain genomes for metagenomic binning, comparative biology and taxonomic classification.</title>
        <authorList>
            <person name="Goeker M."/>
        </authorList>
    </citation>
    <scope>NUCLEOTIDE SEQUENCE [LARGE SCALE GENOMIC DNA]</scope>
    <source>
        <strain evidence="2 3">DSM 23562</strain>
    </source>
</reference>
<dbReference type="Pfam" id="PF05638">
    <property type="entry name" value="T6SS_HCP"/>
    <property type="match status" value="1"/>
</dbReference>
<dbReference type="InterPro" id="IPR036624">
    <property type="entry name" value="Hcp1-lik_sf"/>
</dbReference>
<protein>
    <submittedName>
        <fullName evidence="2">Type VI secretion system secreted protein Hcp</fullName>
    </submittedName>
</protein>
<dbReference type="Gene3D" id="2.30.110.20">
    <property type="entry name" value="Hcp1-like"/>
    <property type="match status" value="1"/>
</dbReference>
<proteinExistence type="predicted"/>
<dbReference type="Proteomes" id="UP000520814">
    <property type="component" value="Unassembled WGS sequence"/>
</dbReference>
<dbReference type="InterPro" id="IPR008514">
    <property type="entry name" value="T6SS_Hcp"/>
</dbReference>
<organism evidence="2 3">
    <name type="scientific">Armatimonas rosea</name>
    <dbReference type="NCBI Taxonomy" id="685828"/>
    <lineage>
        <taxon>Bacteria</taxon>
        <taxon>Bacillati</taxon>
        <taxon>Armatimonadota</taxon>
        <taxon>Armatimonadia</taxon>
        <taxon>Armatimonadales</taxon>
        <taxon>Armatimonadaceae</taxon>
        <taxon>Armatimonas</taxon>
    </lineage>
</organism>
<dbReference type="SUPFAM" id="SSF141452">
    <property type="entry name" value="Hcp1-like"/>
    <property type="match status" value="1"/>
</dbReference>
<dbReference type="RefSeq" id="WP_184192462.1">
    <property type="nucleotide sequence ID" value="NZ_JACHGW010000001.1"/>
</dbReference>
<keyword evidence="1" id="KW-0732">Signal</keyword>
<accession>A0A7W9SN00</accession>
<sequence length="185" mass="19872">MKTLCIGGATLAALTFFSTTVWAQVTPAPAQMPAFAQFTAQKQGKIKGEVLQKGREEQMQLWGFEWEIVSPRDPASGAATGRVQHKGVRLLRKVGAGSVQLFQALVTNENFTVVQLSFFGAPSKGSGAEAMLQSITLNNASLASYRQFEQPGVGLMEELVLTYQKLTITNPETGVSSATESSSRV</sequence>
<keyword evidence="3" id="KW-1185">Reference proteome</keyword>
<gene>
    <name evidence="2" type="ORF">HNQ39_000601</name>
</gene>
<evidence type="ECO:0000313" key="2">
    <source>
        <dbReference type="EMBL" id="MBB6048839.1"/>
    </source>
</evidence>
<comment type="caution">
    <text evidence="2">The sequence shown here is derived from an EMBL/GenBank/DDBJ whole genome shotgun (WGS) entry which is preliminary data.</text>
</comment>
<name>A0A7W9SN00_ARMRO</name>
<evidence type="ECO:0000256" key="1">
    <source>
        <dbReference type="SAM" id="SignalP"/>
    </source>
</evidence>
<feature type="chain" id="PRO_5031435318" evidence="1">
    <location>
        <begin position="24"/>
        <end position="185"/>
    </location>
</feature>
<dbReference type="EMBL" id="JACHGW010000001">
    <property type="protein sequence ID" value="MBB6048839.1"/>
    <property type="molecule type" value="Genomic_DNA"/>
</dbReference>
<dbReference type="AlphaFoldDB" id="A0A7W9SN00"/>
<feature type="signal peptide" evidence="1">
    <location>
        <begin position="1"/>
        <end position="23"/>
    </location>
</feature>